<accession>A0A927B9T0</accession>
<feature type="non-terminal residue" evidence="1">
    <location>
        <position position="1"/>
    </location>
</feature>
<name>A0A927B9T0_9BACT</name>
<gene>
    <name evidence="1" type="ORF">IC230_33750</name>
</gene>
<dbReference type="AlphaFoldDB" id="A0A927B9T0"/>
<evidence type="ECO:0008006" key="3">
    <source>
        <dbReference type="Google" id="ProtNLM"/>
    </source>
</evidence>
<proteinExistence type="predicted"/>
<dbReference type="EMBL" id="JACXAA010000036">
    <property type="protein sequence ID" value="MBD2757873.1"/>
    <property type="molecule type" value="Genomic_DNA"/>
</dbReference>
<organism evidence="1 2">
    <name type="scientific">Spirosoma validum</name>
    <dbReference type="NCBI Taxonomy" id="2771355"/>
    <lineage>
        <taxon>Bacteria</taxon>
        <taxon>Pseudomonadati</taxon>
        <taxon>Bacteroidota</taxon>
        <taxon>Cytophagia</taxon>
        <taxon>Cytophagales</taxon>
        <taxon>Cytophagaceae</taxon>
        <taxon>Spirosoma</taxon>
    </lineage>
</organism>
<protein>
    <recommendedName>
        <fullName evidence="3">TonB-dependent receptor</fullName>
    </recommendedName>
</protein>
<evidence type="ECO:0000313" key="1">
    <source>
        <dbReference type="EMBL" id="MBD2757873.1"/>
    </source>
</evidence>
<comment type="caution">
    <text evidence="1">The sequence shown here is derived from an EMBL/GenBank/DDBJ whole genome shotgun (WGS) entry which is preliminary data.</text>
</comment>
<dbReference type="RefSeq" id="WP_191043495.1">
    <property type="nucleotide sequence ID" value="NZ_JACXAA010000036.1"/>
</dbReference>
<sequence>WDKKASLTLRVTNPLARDVRITTTQQAPTFTAQGVNYFVNRQVQLAFEWQFGQLKSGTSKPSKKISNDDRSGR</sequence>
<keyword evidence="2" id="KW-1185">Reference proteome</keyword>
<evidence type="ECO:0000313" key="2">
    <source>
        <dbReference type="Proteomes" id="UP000653797"/>
    </source>
</evidence>
<reference evidence="1" key="1">
    <citation type="submission" date="2020-09" db="EMBL/GenBank/DDBJ databases">
        <authorList>
            <person name="Kim M.K."/>
        </authorList>
    </citation>
    <scope>NUCLEOTIDE SEQUENCE</scope>
    <source>
        <strain evidence="1">BT704</strain>
    </source>
</reference>
<dbReference type="Proteomes" id="UP000653797">
    <property type="component" value="Unassembled WGS sequence"/>
</dbReference>